<dbReference type="EMBL" id="LFNT01000053">
    <property type="protein sequence ID" value="KMS69895.1"/>
    <property type="molecule type" value="Genomic_DNA"/>
</dbReference>
<dbReference type="RefSeq" id="WP_048585085.1">
    <property type="nucleotide sequence ID" value="NZ_LFNT01000053.1"/>
</dbReference>
<evidence type="ECO:0000259" key="3">
    <source>
        <dbReference type="Pfam" id="PF20171"/>
    </source>
</evidence>
<accession>A0A0J8BWK2</accession>
<feature type="region of interest" description="Disordered" evidence="1">
    <location>
        <begin position="342"/>
        <end position="383"/>
    </location>
</feature>
<gene>
    <name evidence="4" type="ORF">ACM01_32930</name>
</gene>
<evidence type="ECO:0000313" key="4">
    <source>
        <dbReference type="EMBL" id="KMS69895.1"/>
    </source>
</evidence>
<protein>
    <submittedName>
        <fullName evidence="4">OpcA protein</fullName>
    </submittedName>
</protein>
<feature type="compositionally biased region" description="Acidic residues" evidence="1">
    <location>
        <begin position="347"/>
        <end position="364"/>
    </location>
</feature>
<feature type="domain" description="Glucose-6-phosphate dehydrogenase assembly protein OpcA N-terminal" evidence="2">
    <location>
        <begin position="51"/>
        <end position="165"/>
    </location>
</feature>
<feature type="compositionally biased region" description="Low complexity" evidence="1">
    <location>
        <begin position="367"/>
        <end position="380"/>
    </location>
</feature>
<dbReference type="Proteomes" id="UP000037432">
    <property type="component" value="Unassembled WGS sequence"/>
</dbReference>
<dbReference type="InterPro" id="IPR004555">
    <property type="entry name" value="G6PDH_assembly_OpcA"/>
</dbReference>
<evidence type="ECO:0000256" key="1">
    <source>
        <dbReference type="SAM" id="MobiDB-lite"/>
    </source>
</evidence>
<dbReference type="Pfam" id="PF10128">
    <property type="entry name" value="OpcA_G6PD_assem"/>
    <property type="match status" value="1"/>
</dbReference>
<dbReference type="PANTHER" id="PTHR38658:SF1">
    <property type="entry name" value="OXPP CYCLE PROTEIN OPCA-RELATED"/>
    <property type="match status" value="1"/>
</dbReference>
<dbReference type="OrthoDB" id="128564at2"/>
<feature type="compositionally biased region" description="Low complexity" evidence="1">
    <location>
        <begin position="389"/>
        <end position="399"/>
    </location>
</feature>
<dbReference type="PATRIC" id="fig|1938.3.peg.6710"/>
<feature type="region of interest" description="Disordered" evidence="1">
    <location>
        <begin position="389"/>
        <end position="408"/>
    </location>
</feature>
<sequence>MKIDLTDTTASKINKALVQGRRAIGTPAVGMVLTLVIVTDEENAYDALKAANDASHEHPSRTLVVIKRVSRSPRDRTQSRLDAEVRVGADAGSGETVVLRLYGEVSDHAQSVVLPLLLPDAPVVVWWPVNAPLDPAKDPLGALAQRRVTDTYASEQPVRELSARADTYTPGDTDLSWTRITPWRSMLAAALDQVVCEVKAVEVEGEEFNPSCELLAMWLADRLDVPVKRSLSGGPGLTAVRMDTDCGPIALDRADGSLATLSIQGQPDRAVALKRRETSELIAEELRRLDPDDTYASALRFGVERLNSSAPAPAPAVRSAEAAEAAVAKAVRAVALAEAAVARAEEPPAEESPAEESPAEDAEESAAKAAGEGSPAKGASVGTPAEIAAKASAKQAKAQDPVTKAAAK</sequence>
<evidence type="ECO:0000259" key="2">
    <source>
        <dbReference type="Pfam" id="PF10128"/>
    </source>
</evidence>
<dbReference type="InterPro" id="IPR046801">
    <property type="entry name" value="OpcA_G6PD_N"/>
</dbReference>
<feature type="domain" description="Glucose-6-phosphate dehydrogenase assembly protein OpcA C-terminal" evidence="3">
    <location>
        <begin position="170"/>
        <end position="299"/>
    </location>
</feature>
<dbReference type="Pfam" id="PF20171">
    <property type="entry name" value="OpcA_G6PD_C"/>
    <property type="match status" value="1"/>
</dbReference>
<dbReference type="NCBIfam" id="TIGR00534">
    <property type="entry name" value="OpcA"/>
    <property type="match status" value="1"/>
</dbReference>
<dbReference type="AlphaFoldDB" id="A0A0J8BWK2"/>
<evidence type="ECO:0000313" key="5">
    <source>
        <dbReference type="Proteomes" id="UP000037432"/>
    </source>
</evidence>
<dbReference type="PANTHER" id="PTHR38658">
    <property type="entry name" value="OXPP CYCLE PROTEIN OPCA-RELATED"/>
    <property type="match status" value="1"/>
</dbReference>
<name>A0A0J8BWK2_STRVR</name>
<comment type="caution">
    <text evidence="4">The sequence shown here is derived from an EMBL/GenBank/DDBJ whole genome shotgun (WGS) entry which is preliminary data.</text>
</comment>
<proteinExistence type="predicted"/>
<organism evidence="4 5">
    <name type="scientific">Streptomyces viridochromogenes</name>
    <dbReference type="NCBI Taxonomy" id="1938"/>
    <lineage>
        <taxon>Bacteria</taxon>
        <taxon>Bacillati</taxon>
        <taxon>Actinomycetota</taxon>
        <taxon>Actinomycetes</taxon>
        <taxon>Kitasatosporales</taxon>
        <taxon>Streptomycetaceae</taxon>
        <taxon>Streptomyces</taxon>
    </lineage>
</organism>
<reference evidence="4 5" key="1">
    <citation type="submission" date="2015-06" db="EMBL/GenBank/DDBJ databases">
        <authorList>
            <person name="Ju K.-S."/>
            <person name="Doroghazi J.R."/>
            <person name="Metcalf W.W."/>
        </authorList>
    </citation>
    <scope>NUCLEOTIDE SEQUENCE [LARGE SCALE GENOMIC DNA]</scope>
    <source>
        <strain evidence="4 5">NRRL 3414</strain>
    </source>
</reference>
<dbReference type="InterPro" id="IPR046802">
    <property type="entry name" value="OpcA_G6PD_C"/>
</dbReference>